<organism evidence="2 3">
    <name type="scientific">Kitasatospora herbaricolor</name>
    <dbReference type="NCBI Taxonomy" id="68217"/>
    <lineage>
        <taxon>Bacteria</taxon>
        <taxon>Bacillati</taxon>
        <taxon>Actinomycetota</taxon>
        <taxon>Actinomycetes</taxon>
        <taxon>Kitasatosporales</taxon>
        <taxon>Streptomycetaceae</taxon>
        <taxon>Kitasatospora</taxon>
    </lineage>
</organism>
<gene>
    <name evidence="2" type="ORF">OG469_05465</name>
</gene>
<dbReference type="Proteomes" id="UP001432014">
    <property type="component" value="Chromosome"/>
</dbReference>
<proteinExistence type="predicted"/>
<evidence type="ECO:0000313" key="3">
    <source>
        <dbReference type="Proteomes" id="UP001432014"/>
    </source>
</evidence>
<protein>
    <submittedName>
        <fullName evidence="2">Uncharacterized protein</fullName>
    </submittedName>
</protein>
<keyword evidence="3" id="KW-1185">Reference proteome</keyword>
<sequence length="86" mass="9510">MGEDVGRYGGAFGVSLGLLEQFGPERIRDTPLSVGLRRSRHRCGDRRAASDRRGHDRQLQPARPPPDPEQRGDAAAHVRRAGGCHW</sequence>
<dbReference type="InterPro" id="IPR029061">
    <property type="entry name" value="THDP-binding"/>
</dbReference>
<feature type="region of interest" description="Disordered" evidence="1">
    <location>
        <begin position="36"/>
        <end position="86"/>
    </location>
</feature>
<dbReference type="EMBL" id="CP108482">
    <property type="protein sequence ID" value="WUS61381.1"/>
    <property type="molecule type" value="Genomic_DNA"/>
</dbReference>
<reference evidence="2 3" key="1">
    <citation type="submission" date="2022-10" db="EMBL/GenBank/DDBJ databases">
        <title>The complete genomes of actinobacterial strains from the NBC collection.</title>
        <authorList>
            <person name="Joergensen T.S."/>
            <person name="Alvarez Arevalo M."/>
            <person name="Sterndorff E.B."/>
            <person name="Faurdal D."/>
            <person name="Vuksanovic O."/>
            <person name="Mourched A.-S."/>
            <person name="Charusanti P."/>
            <person name="Shaw S."/>
            <person name="Blin K."/>
            <person name="Weber T."/>
        </authorList>
    </citation>
    <scope>NUCLEOTIDE SEQUENCE [LARGE SCALE GENOMIC DNA]</scope>
    <source>
        <strain evidence="2 3">NBC_01247</strain>
    </source>
</reference>
<evidence type="ECO:0000256" key="1">
    <source>
        <dbReference type="SAM" id="MobiDB-lite"/>
    </source>
</evidence>
<dbReference type="Gene3D" id="3.40.50.970">
    <property type="match status" value="1"/>
</dbReference>
<accession>A0ABZ1WKH8</accession>
<name>A0ABZ1WKH8_9ACTN</name>
<evidence type="ECO:0000313" key="2">
    <source>
        <dbReference type="EMBL" id="WUS61381.1"/>
    </source>
</evidence>
<dbReference type="SUPFAM" id="SSF52518">
    <property type="entry name" value="Thiamin diphosphate-binding fold (THDP-binding)"/>
    <property type="match status" value="1"/>
</dbReference>
<feature type="compositionally biased region" description="Basic and acidic residues" evidence="1">
    <location>
        <begin position="66"/>
        <end position="76"/>
    </location>
</feature>
<feature type="compositionally biased region" description="Basic residues" evidence="1">
    <location>
        <begin position="77"/>
        <end position="86"/>
    </location>
</feature>
<feature type="compositionally biased region" description="Basic and acidic residues" evidence="1">
    <location>
        <begin position="45"/>
        <end position="58"/>
    </location>
</feature>